<dbReference type="PANTHER" id="PTHR33886">
    <property type="entry name" value="UNSATURATED RHAMNOGALACTURONAN HYDROLASE (EUROFUNG)"/>
    <property type="match status" value="1"/>
</dbReference>
<keyword evidence="1 2" id="KW-0378">Hydrolase</keyword>
<proteinExistence type="predicted"/>
<dbReference type="SUPFAM" id="SSF48208">
    <property type="entry name" value="Six-hairpin glycosidases"/>
    <property type="match status" value="1"/>
</dbReference>
<name>A0A4R2BHF2_9BACI</name>
<protein>
    <submittedName>
        <fullName evidence="2">Rhamnogalacturonyl hydrolase YesR</fullName>
    </submittedName>
</protein>
<gene>
    <name evidence="2" type="ORF">EV146_10510</name>
</gene>
<evidence type="ECO:0000313" key="3">
    <source>
        <dbReference type="Proteomes" id="UP000295689"/>
    </source>
</evidence>
<dbReference type="Proteomes" id="UP000295689">
    <property type="component" value="Unassembled WGS sequence"/>
</dbReference>
<accession>A0A4R2BHF2</accession>
<keyword evidence="3" id="KW-1185">Reference proteome</keyword>
<dbReference type="InterPro" id="IPR012341">
    <property type="entry name" value="6hp_glycosidase-like_sf"/>
</dbReference>
<dbReference type="PANTHER" id="PTHR33886:SF8">
    <property type="entry name" value="UNSATURATED RHAMNOGALACTURONAN HYDROLASE (EUROFUNG)"/>
    <property type="match status" value="1"/>
</dbReference>
<reference evidence="2 3" key="1">
    <citation type="journal article" date="2015" name="Stand. Genomic Sci.">
        <title>Genomic Encyclopedia of Bacterial and Archaeal Type Strains, Phase III: the genomes of soil and plant-associated and newly described type strains.</title>
        <authorList>
            <person name="Whitman W.B."/>
            <person name="Woyke T."/>
            <person name="Klenk H.P."/>
            <person name="Zhou Y."/>
            <person name="Lilburn T.G."/>
            <person name="Beck B.J."/>
            <person name="De Vos P."/>
            <person name="Vandamme P."/>
            <person name="Eisen J.A."/>
            <person name="Garrity G."/>
            <person name="Hugenholtz P."/>
            <person name="Kyrpides N.C."/>
        </authorList>
    </citation>
    <scope>NUCLEOTIDE SEQUENCE [LARGE SCALE GENOMIC DNA]</scope>
    <source>
        <strain evidence="2 3">CV53</strain>
    </source>
</reference>
<sequence length="729" mass="83100">MEQLPFFSKEVSMSHSHRIEDVLMTIAQRYIGTNPARPPEYRITRENAIKKDPHHRYVFPILAMFPEMKEGQKINAWAKLWAEEDHSFAFLLTCLGPVRLYHNGVKRFGSTHEEEAGDIRLSLHLVKGWNHFVLEIEKGVQGSGAVFGTGNRKNFPYHFLAPSLDRDGEEGWIYTEPMLGNLDSIPSMSCREYSTGCNWFPRITRFPQNESPLAAIYGMKKGYSAYAWTKIKCGSLDSLILKGKTYGPIKLFVNGEELFQQEDQGDIDVELKVPVGLHDLVVKSDCGNDHWGFTLELLSSHGEFGIPHEVKGAFGTWLYLGPFSIDEKIMISAYMSMDSVPINKDGESFFWCSGKGENVRAFLENQLFGKWNYPLGVTLNGLMEAAKELSRPDVIDYVLNHVEFATSRYEYSKWDQKQYGAAGINNQLSDIDSLDDCGSFGALMLLANKHRLLKGAGKIADIIAEYIMNQQSRLDDGALYREVGVSRKMDNTMWCDDMYMSVPFLCRYAEYTKDSSYINEAARQLLLYKKYLYMNESQLMSHVYHVKEKRPTLTTWGRGNGWVLFSLTELLKVLPDNHEHYQAILGYYRQLAEGVLNVQGSHGLWHQVLTDHESYEESSCTSMFIYAFAHGVRFGWLEDKEPYIQAILSGWKGLTQRAIDKQGNVYGVCQGSSYSFSHFYYKHELPWKLNDTHGIGIVLLAGIETMRMLNSQGKLFENVNTGKTSSICK</sequence>
<evidence type="ECO:0000256" key="1">
    <source>
        <dbReference type="ARBA" id="ARBA00022801"/>
    </source>
</evidence>
<evidence type="ECO:0000313" key="2">
    <source>
        <dbReference type="EMBL" id="TCN25354.1"/>
    </source>
</evidence>
<dbReference type="Pfam" id="PF07470">
    <property type="entry name" value="Glyco_hydro_88"/>
    <property type="match status" value="1"/>
</dbReference>
<dbReference type="InterPro" id="IPR052043">
    <property type="entry name" value="PolySaccharide_Degr_Enz"/>
</dbReference>
<dbReference type="InterPro" id="IPR010905">
    <property type="entry name" value="Glyco_hydro_88"/>
</dbReference>
<dbReference type="GO" id="GO:0005975">
    <property type="term" value="P:carbohydrate metabolic process"/>
    <property type="evidence" value="ECO:0007669"/>
    <property type="project" value="InterPro"/>
</dbReference>
<dbReference type="Gene3D" id="1.50.10.10">
    <property type="match status" value="1"/>
</dbReference>
<dbReference type="GO" id="GO:0016787">
    <property type="term" value="F:hydrolase activity"/>
    <property type="evidence" value="ECO:0007669"/>
    <property type="project" value="UniProtKB-KW"/>
</dbReference>
<comment type="caution">
    <text evidence="2">The sequence shown here is derived from an EMBL/GenBank/DDBJ whole genome shotgun (WGS) entry which is preliminary data.</text>
</comment>
<organism evidence="2 3">
    <name type="scientific">Mesobacillus foraminis</name>
    <dbReference type="NCBI Taxonomy" id="279826"/>
    <lineage>
        <taxon>Bacteria</taxon>
        <taxon>Bacillati</taxon>
        <taxon>Bacillota</taxon>
        <taxon>Bacilli</taxon>
        <taxon>Bacillales</taxon>
        <taxon>Bacillaceae</taxon>
        <taxon>Mesobacillus</taxon>
    </lineage>
</organism>
<dbReference type="InterPro" id="IPR008928">
    <property type="entry name" value="6-hairpin_glycosidase_sf"/>
</dbReference>
<dbReference type="EMBL" id="SLVV01000005">
    <property type="protein sequence ID" value="TCN25354.1"/>
    <property type="molecule type" value="Genomic_DNA"/>
</dbReference>
<dbReference type="AlphaFoldDB" id="A0A4R2BHF2"/>